<keyword evidence="1" id="KW-0812">Transmembrane</keyword>
<feature type="transmembrane region" description="Helical" evidence="1">
    <location>
        <begin position="193"/>
        <end position="210"/>
    </location>
</feature>
<evidence type="ECO:0000313" key="2">
    <source>
        <dbReference type="EMBL" id="MCP1101708.1"/>
    </source>
</evidence>
<dbReference type="SUPFAM" id="SSF158560">
    <property type="entry name" value="BH3980-like"/>
    <property type="match status" value="1"/>
</dbReference>
<feature type="transmembrane region" description="Helical" evidence="1">
    <location>
        <begin position="117"/>
        <end position="138"/>
    </location>
</feature>
<sequence length="218" mass="24791">MSELTNKKDQETLEKMLKYIDRFSFSEEDFSSLRAKLTQDALMAQEQGVSLKQYLGKSETEYCDQLVEEKRGYKIPKEEKILYMISNLFLIVGAIAMLSTIINIVSLFAILGVDAIAVYHTTFVILILKNAVYILAGYMGKKYSGNYKRLPHCILMGVILLILNILLLIIHFSSAYILNSSGSQYALNTGVNIFWLLFGVVYLVIATLLYKKEKSRKN</sequence>
<name>A0ABT1E796_9FIRM</name>
<keyword evidence="3" id="KW-1185">Reference proteome</keyword>
<feature type="transmembrane region" description="Helical" evidence="1">
    <location>
        <begin position="81"/>
        <end position="111"/>
    </location>
</feature>
<evidence type="ECO:0008006" key="4">
    <source>
        <dbReference type="Google" id="ProtNLM"/>
    </source>
</evidence>
<protein>
    <recommendedName>
        <fullName evidence="4">DUF1129 domain-containing protein</fullName>
    </recommendedName>
</protein>
<dbReference type="EMBL" id="JAMZFW010000004">
    <property type="protein sequence ID" value="MCP1101708.1"/>
    <property type="molecule type" value="Genomic_DNA"/>
</dbReference>
<dbReference type="RefSeq" id="WP_262065490.1">
    <property type="nucleotide sequence ID" value="NZ_JAMXOD010000004.1"/>
</dbReference>
<evidence type="ECO:0000313" key="3">
    <source>
        <dbReference type="Proteomes" id="UP001523566"/>
    </source>
</evidence>
<keyword evidence="1" id="KW-0472">Membrane</keyword>
<proteinExistence type="predicted"/>
<feature type="transmembrane region" description="Helical" evidence="1">
    <location>
        <begin position="150"/>
        <end position="173"/>
    </location>
</feature>
<accession>A0ABT1E796</accession>
<comment type="caution">
    <text evidence="2">The sequence shown here is derived from an EMBL/GenBank/DDBJ whole genome shotgun (WGS) entry which is preliminary data.</text>
</comment>
<dbReference type="Proteomes" id="UP001523566">
    <property type="component" value="Unassembled WGS sequence"/>
</dbReference>
<evidence type="ECO:0000256" key="1">
    <source>
        <dbReference type="SAM" id="Phobius"/>
    </source>
</evidence>
<organism evidence="2 3">
    <name type="scientific">Aequitasia blattaphilus</name>
    <dbReference type="NCBI Taxonomy" id="2949332"/>
    <lineage>
        <taxon>Bacteria</taxon>
        <taxon>Bacillati</taxon>
        <taxon>Bacillota</taxon>
        <taxon>Clostridia</taxon>
        <taxon>Lachnospirales</taxon>
        <taxon>Lachnospiraceae</taxon>
        <taxon>Aequitasia</taxon>
    </lineage>
</organism>
<gene>
    <name evidence="2" type="ORF">NK125_04670</name>
</gene>
<keyword evidence="1" id="KW-1133">Transmembrane helix</keyword>
<reference evidence="2 3" key="1">
    <citation type="journal article" date="2022" name="Genome Biol. Evol.">
        <title>Host diet, physiology and behaviors set the stage for Lachnospiraceae cladogenesis.</title>
        <authorList>
            <person name="Vera-Ponce De Leon A."/>
            <person name="Schneider M."/>
            <person name="Jahnes B.C."/>
            <person name="Sadowski V."/>
            <person name="Camuy-Velez L.A."/>
            <person name="Duan J."/>
            <person name="Sabree Z.L."/>
        </authorList>
    </citation>
    <scope>NUCLEOTIDE SEQUENCE [LARGE SCALE GENOMIC DNA]</scope>
    <source>
        <strain evidence="2 3">PAL113</strain>
    </source>
</reference>